<feature type="compositionally biased region" description="Polar residues" evidence="2">
    <location>
        <begin position="88"/>
        <end position="102"/>
    </location>
</feature>
<dbReference type="OrthoDB" id="775261at2759"/>
<evidence type="ECO:0000256" key="1">
    <source>
        <dbReference type="ARBA" id="ARBA00005711"/>
    </source>
</evidence>
<feature type="domain" description="Remorin C-terminal" evidence="3">
    <location>
        <begin position="106"/>
        <end position="187"/>
    </location>
</feature>
<evidence type="ECO:0000313" key="5">
    <source>
        <dbReference type="Proteomes" id="UP000585474"/>
    </source>
</evidence>
<proteinExistence type="inferred from homology"/>
<feature type="region of interest" description="Disordered" evidence="2">
    <location>
        <begin position="37"/>
        <end position="112"/>
    </location>
</feature>
<dbReference type="PANTHER" id="PTHR31471:SF5">
    <property type="entry name" value="GB|AAD39278.1"/>
    <property type="match status" value="1"/>
</dbReference>
<comment type="caution">
    <text evidence="4">The sequence shown here is derived from an EMBL/GenBank/DDBJ whole genome shotgun (WGS) entry which is preliminary data.</text>
</comment>
<feature type="compositionally biased region" description="Basic and acidic residues" evidence="2">
    <location>
        <begin position="103"/>
        <end position="112"/>
    </location>
</feature>
<keyword evidence="5" id="KW-1185">Reference proteome</keyword>
<sequence>MGLDYDSYESEFATAVAAAAFAIHSVEQESLEYQKKMKAKVEIQRKKEDSFRPPPESGHLSKRFSGKEAKDAVEASTRKRMDPESRASRSSFGSQRGNSTSRRNGESKADSWERAAMAKIRKRYVKMNSRILAWENEKKMKAKLDMERKKRELELRRELNQQHYQSKLARIDHIAGGARAQMEEKKKK</sequence>
<feature type="compositionally biased region" description="Basic and acidic residues" evidence="2">
    <location>
        <begin position="37"/>
        <end position="51"/>
    </location>
</feature>
<evidence type="ECO:0000259" key="3">
    <source>
        <dbReference type="Pfam" id="PF03763"/>
    </source>
</evidence>
<dbReference type="InterPro" id="IPR005516">
    <property type="entry name" value="Remorin_C"/>
</dbReference>
<dbReference type="PANTHER" id="PTHR31471">
    <property type="entry name" value="OS02G0116800 PROTEIN"/>
    <property type="match status" value="1"/>
</dbReference>
<comment type="similarity">
    <text evidence="1">Belongs to the remorin family.</text>
</comment>
<reference evidence="4 5" key="1">
    <citation type="submission" date="2019-07" db="EMBL/GenBank/DDBJ databases">
        <title>De Novo Assembly of kiwifruit Actinidia rufa.</title>
        <authorList>
            <person name="Sugita-Konishi S."/>
            <person name="Sato K."/>
            <person name="Mori E."/>
            <person name="Abe Y."/>
            <person name="Kisaki G."/>
            <person name="Hamano K."/>
            <person name="Suezawa K."/>
            <person name="Otani M."/>
            <person name="Fukuda T."/>
            <person name="Manabe T."/>
            <person name="Gomi K."/>
            <person name="Tabuchi M."/>
            <person name="Akimitsu K."/>
            <person name="Kataoka I."/>
        </authorList>
    </citation>
    <scope>NUCLEOTIDE SEQUENCE [LARGE SCALE GENOMIC DNA]</scope>
    <source>
        <strain evidence="5">cv. Fuchu</strain>
    </source>
</reference>
<gene>
    <name evidence="4" type="ORF">Acr_23g0005200</name>
</gene>
<feature type="compositionally biased region" description="Basic and acidic residues" evidence="2">
    <location>
        <begin position="65"/>
        <end position="87"/>
    </location>
</feature>
<protein>
    <submittedName>
        <fullName evidence="4">Remorin family protein</fullName>
    </submittedName>
</protein>
<organism evidence="4 5">
    <name type="scientific">Actinidia rufa</name>
    <dbReference type="NCBI Taxonomy" id="165716"/>
    <lineage>
        <taxon>Eukaryota</taxon>
        <taxon>Viridiplantae</taxon>
        <taxon>Streptophyta</taxon>
        <taxon>Embryophyta</taxon>
        <taxon>Tracheophyta</taxon>
        <taxon>Spermatophyta</taxon>
        <taxon>Magnoliopsida</taxon>
        <taxon>eudicotyledons</taxon>
        <taxon>Gunneridae</taxon>
        <taxon>Pentapetalae</taxon>
        <taxon>asterids</taxon>
        <taxon>Ericales</taxon>
        <taxon>Actinidiaceae</taxon>
        <taxon>Actinidia</taxon>
    </lineage>
</organism>
<dbReference type="EMBL" id="BJWL01000023">
    <property type="protein sequence ID" value="GFZ12135.1"/>
    <property type="molecule type" value="Genomic_DNA"/>
</dbReference>
<dbReference type="Proteomes" id="UP000585474">
    <property type="component" value="Unassembled WGS sequence"/>
</dbReference>
<evidence type="ECO:0000256" key="2">
    <source>
        <dbReference type="SAM" id="MobiDB-lite"/>
    </source>
</evidence>
<dbReference type="AlphaFoldDB" id="A0A7J0GMV9"/>
<accession>A0A7J0GMV9</accession>
<dbReference type="Pfam" id="PF03763">
    <property type="entry name" value="Remorin_C"/>
    <property type="match status" value="1"/>
</dbReference>
<name>A0A7J0GMV9_9ERIC</name>
<evidence type="ECO:0000313" key="4">
    <source>
        <dbReference type="EMBL" id="GFZ12135.1"/>
    </source>
</evidence>